<keyword evidence="7 10" id="KW-1133">Transmembrane helix</keyword>
<protein>
    <submittedName>
        <fullName evidence="11">Enediyne biosynthesis protein UnbU</fullName>
    </submittedName>
</protein>
<feature type="transmembrane region" description="Helical" evidence="10">
    <location>
        <begin position="213"/>
        <end position="232"/>
    </location>
</feature>
<dbReference type="AlphaFoldDB" id="A0AAD1ACE1"/>
<proteinExistence type="predicted"/>
<feature type="region of interest" description="Disordered" evidence="9">
    <location>
        <begin position="1"/>
        <end position="28"/>
    </location>
</feature>
<feature type="transmembrane region" description="Helical" evidence="10">
    <location>
        <begin position="127"/>
        <end position="144"/>
    </location>
</feature>
<accession>A0AAD1ACE1</accession>
<dbReference type="Pfam" id="PF03116">
    <property type="entry name" value="NQR2_RnfD_RnfE"/>
    <property type="match status" value="1"/>
</dbReference>
<sequence length="343" mass="36754">MTTLDDSRVDAAPRAAAAPPAPVAQRPPAAAPAKDLRVAALVRFAVSITVLTVVGRAFLGFEQSWTQWLVSLASAYAFELAFEAIDAKATGRRPAFAGGGRALVVFLLPAHIMGSAIALLIYPGDRYLEFVLANAVAAASKLLFRVPVGGRWRHVLNPSNAAISVMLLFFSWVGPAPPYHFTENVSGIWDWIVPAILLSTGLLLNIKLTRKWPLMLAWFVGFVLQALVRDVFLGDRFASIMSVPMGTAFVLFTCYMITDPGTTPTKPGRQWLFGLSIAAVYGVLAALGVPYGLFYSLTLVCLGRGIGLGVLALVRRRQAVPTPAATSVLAVPSARPTPLLVRE</sequence>
<organism evidence="11 12">
    <name type="scientific">Rathayibacter iranicus</name>
    <dbReference type="NCBI Taxonomy" id="59737"/>
    <lineage>
        <taxon>Bacteria</taxon>
        <taxon>Bacillati</taxon>
        <taxon>Actinomycetota</taxon>
        <taxon>Actinomycetes</taxon>
        <taxon>Micrococcales</taxon>
        <taxon>Microbacteriaceae</taxon>
        <taxon>Rathayibacter</taxon>
    </lineage>
</organism>
<keyword evidence="6" id="KW-1278">Translocase</keyword>
<evidence type="ECO:0000256" key="3">
    <source>
        <dbReference type="ARBA" id="ARBA00022630"/>
    </source>
</evidence>
<keyword evidence="1" id="KW-0813">Transport</keyword>
<feature type="transmembrane region" description="Helical" evidence="10">
    <location>
        <begin position="40"/>
        <end position="59"/>
    </location>
</feature>
<feature type="compositionally biased region" description="Basic and acidic residues" evidence="9">
    <location>
        <begin position="1"/>
        <end position="11"/>
    </location>
</feature>
<feature type="transmembrane region" description="Helical" evidence="10">
    <location>
        <begin position="65"/>
        <end position="82"/>
    </location>
</feature>
<evidence type="ECO:0000313" key="11">
    <source>
        <dbReference type="EMBL" id="AZZ55673.1"/>
    </source>
</evidence>
<gene>
    <name evidence="11" type="ORF">C7V51_07075</name>
</gene>
<evidence type="ECO:0000256" key="6">
    <source>
        <dbReference type="ARBA" id="ARBA00022967"/>
    </source>
</evidence>
<dbReference type="KEGG" id="ria:C7V51_07075"/>
<feature type="transmembrane region" description="Helical" evidence="10">
    <location>
        <begin position="293"/>
        <end position="314"/>
    </location>
</feature>
<dbReference type="RefSeq" id="WP_104264319.1">
    <property type="nucleotide sequence ID" value="NZ_CP028130.1"/>
</dbReference>
<evidence type="ECO:0000256" key="8">
    <source>
        <dbReference type="ARBA" id="ARBA00023136"/>
    </source>
</evidence>
<dbReference type="Proteomes" id="UP000283946">
    <property type="component" value="Chromosome"/>
</dbReference>
<feature type="transmembrane region" description="Helical" evidence="10">
    <location>
        <begin position="238"/>
        <end position="258"/>
    </location>
</feature>
<evidence type="ECO:0000256" key="1">
    <source>
        <dbReference type="ARBA" id="ARBA00022448"/>
    </source>
</evidence>
<keyword evidence="3" id="KW-0285">Flavoprotein</keyword>
<evidence type="ECO:0000313" key="12">
    <source>
        <dbReference type="Proteomes" id="UP000283946"/>
    </source>
</evidence>
<evidence type="ECO:0000256" key="9">
    <source>
        <dbReference type="SAM" id="MobiDB-lite"/>
    </source>
</evidence>
<keyword evidence="4" id="KW-0288">FMN</keyword>
<reference evidence="11 12" key="1">
    <citation type="submission" date="2018-03" db="EMBL/GenBank/DDBJ databases">
        <title>Bacteriophage NCPPB3778 and a type I-E CRISPR drive the evolution of the US Biological Select Agent, Rathayibacter toxicus.</title>
        <authorList>
            <person name="Davis E.W.II."/>
            <person name="Tabima J.F."/>
            <person name="Weisberg A.J."/>
            <person name="Dantas Lopes L."/>
            <person name="Wiseman M.S."/>
            <person name="Wiseman M.S."/>
            <person name="Pupko T."/>
            <person name="Belcher M.S."/>
            <person name="Sechler A.J."/>
            <person name="Tancos M.A."/>
            <person name="Schroeder B.K."/>
            <person name="Murray T.D."/>
            <person name="Luster D.G."/>
            <person name="Schneider W.L."/>
            <person name="Rogers E."/>
            <person name="Andreote F.D."/>
            <person name="Grunwald N.J."/>
            <person name="Putnam M.L."/>
            <person name="Chang J.H."/>
        </authorList>
    </citation>
    <scope>NUCLEOTIDE SEQUENCE [LARGE SCALE GENOMIC DNA]</scope>
    <source>
        <strain evidence="11 12">NCCPB 2253</strain>
    </source>
</reference>
<evidence type="ECO:0000256" key="4">
    <source>
        <dbReference type="ARBA" id="ARBA00022643"/>
    </source>
</evidence>
<feature type="compositionally biased region" description="Low complexity" evidence="9">
    <location>
        <begin position="12"/>
        <end position="28"/>
    </location>
</feature>
<dbReference type="EMBL" id="CP028130">
    <property type="protein sequence ID" value="AZZ55673.1"/>
    <property type="molecule type" value="Genomic_DNA"/>
</dbReference>
<dbReference type="InterPro" id="IPR004338">
    <property type="entry name" value="NqrB/RnfD"/>
</dbReference>
<feature type="transmembrane region" description="Helical" evidence="10">
    <location>
        <begin position="270"/>
        <end position="287"/>
    </location>
</feature>
<evidence type="ECO:0000256" key="5">
    <source>
        <dbReference type="ARBA" id="ARBA00022692"/>
    </source>
</evidence>
<keyword evidence="5 10" id="KW-0812">Transmembrane</keyword>
<evidence type="ECO:0000256" key="2">
    <source>
        <dbReference type="ARBA" id="ARBA00022553"/>
    </source>
</evidence>
<feature type="transmembrane region" description="Helical" evidence="10">
    <location>
        <begin position="156"/>
        <end position="176"/>
    </location>
</feature>
<feature type="transmembrane region" description="Helical" evidence="10">
    <location>
        <begin position="188"/>
        <end position="206"/>
    </location>
</feature>
<name>A0AAD1ACE1_9MICO</name>
<keyword evidence="8 10" id="KW-0472">Membrane</keyword>
<evidence type="ECO:0000256" key="10">
    <source>
        <dbReference type="SAM" id="Phobius"/>
    </source>
</evidence>
<keyword evidence="2" id="KW-0597">Phosphoprotein</keyword>
<evidence type="ECO:0000256" key="7">
    <source>
        <dbReference type="ARBA" id="ARBA00022989"/>
    </source>
</evidence>
<feature type="transmembrane region" description="Helical" evidence="10">
    <location>
        <begin position="102"/>
        <end position="121"/>
    </location>
</feature>